<evidence type="ECO:0000256" key="3">
    <source>
        <dbReference type="ARBA" id="ARBA00022989"/>
    </source>
</evidence>
<protein>
    <recommendedName>
        <fullName evidence="7">Rhodopsin domain-containing protein</fullName>
    </recommendedName>
</protein>
<reference evidence="8" key="1">
    <citation type="journal article" date="2020" name="Stud. Mycol.">
        <title>101 Dothideomycetes genomes: a test case for predicting lifestyles and emergence of pathogens.</title>
        <authorList>
            <person name="Haridas S."/>
            <person name="Albert R."/>
            <person name="Binder M."/>
            <person name="Bloem J."/>
            <person name="Labutti K."/>
            <person name="Salamov A."/>
            <person name="Andreopoulos B."/>
            <person name="Baker S."/>
            <person name="Barry K."/>
            <person name="Bills G."/>
            <person name="Bluhm B."/>
            <person name="Cannon C."/>
            <person name="Castanera R."/>
            <person name="Culley D."/>
            <person name="Daum C."/>
            <person name="Ezra D."/>
            <person name="Gonzalez J."/>
            <person name="Henrissat B."/>
            <person name="Kuo A."/>
            <person name="Liang C."/>
            <person name="Lipzen A."/>
            <person name="Lutzoni F."/>
            <person name="Magnuson J."/>
            <person name="Mondo S."/>
            <person name="Nolan M."/>
            <person name="Ohm R."/>
            <person name="Pangilinan J."/>
            <person name="Park H.-J."/>
            <person name="Ramirez L."/>
            <person name="Alfaro M."/>
            <person name="Sun H."/>
            <person name="Tritt A."/>
            <person name="Yoshinaga Y."/>
            <person name="Zwiers L.-H."/>
            <person name="Turgeon B."/>
            <person name="Goodwin S."/>
            <person name="Spatafora J."/>
            <person name="Crous P."/>
            <person name="Grigoriev I."/>
        </authorList>
    </citation>
    <scope>NUCLEOTIDE SEQUENCE</scope>
    <source>
        <strain evidence="8">HMLAC05119</strain>
    </source>
</reference>
<feature type="transmembrane region" description="Helical" evidence="6">
    <location>
        <begin position="142"/>
        <end position="163"/>
    </location>
</feature>
<feature type="transmembrane region" description="Helical" evidence="6">
    <location>
        <begin position="64"/>
        <end position="86"/>
    </location>
</feature>
<keyword evidence="3 6" id="KW-1133">Transmembrane helix</keyword>
<organism evidence="8 9">
    <name type="scientific">Ampelomyces quisqualis</name>
    <name type="common">Powdery mildew agent</name>
    <dbReference type="NCBI Taxonomy" id="50730"/>
    <lineage>
        <taxon>Eukaryota</taxon>
        <taxon>Fungi</taxon>
        <taxon>Dikarya</taxon>
        <taxon>Ascomycota</taxon>
        <taxon>Pezizomycotina</taxon>
        <taxon>Dothideomycetes</taxon>
        <taxon>Pleosporomycetidae</taxon>
        <taxon>Pleosporales</taxon>
        <taxon>Pleosporineae</taxon>
        <taxon>Phaeosphaeriaceae</taxon>
        <taxon>Ampelomyces</taxon>
    </lineage>
</organism>
<keyword evidence="9" id="KW-1185">Reference proteome</keyword>
<proteinExistence type="inferred from homology"/>
<evidence type="ECO:0000256" key="2">
    <source>
        <dbReference type="ARBA" id="ARBA00022692"/>
    </source>
</evidence>
<comment type="similarity">
    <text evidence="5">Belongs to the SAT4 family.</text>
</comment>
<dbReference type="PANTHER" id="PTHR33048:SF47">
    <property type="entry name" value="INTEGRAL MEMBRANE PROTEIN-RELATED"/>
    <property type="match status" value="1"/>
</dbReference>
<evidence type="ECO:0000256" key="4">
    <source>
        <dbReference type="ARBA" id="ARBA00023136"/>
    </source>
</evidence>
<dbReference type="InterPro" id="IPR049326">
    <property type="entry name" value="Rhodopsin_dom_fungi"/>
</dbReference>
<evidence type="ECO:0000256" key="5">
    <source>
        <dbReference type="ARBA" id="ARBA00038359"/>
    </source>
</evidence>
<feature type="transmembrane region" description="Helical" evidence="6">
    <location>
        <begin position="31"/>
        <end position="52"/>
    </location>
</feature>
<evidence type="ECO:0000313" key="8">
    <source>
        <dbReference type="EMBL" id="KAF1921699.1"/>
    </source>
</evidence>
<sequence>MPSFEDMLLAALQNPPDPHEPLPPVNRKATIFGVVIPFLVLAWIAVLFRLWVRLRVVKEPGFDDAFVLLSAILGIGGTTCVCLSVKYGLGHHMLDLGPDKMEKYFIIFYIENSVYLMQTAAIKISLLLQFLRIFKAGAMRRVCLTLLSIVTLWGLAFAFAGWFPCFPVRGAWQHRIGAKCYGFGLSDVQEFFIMYKIHSASNMVLDFMIFMTPMVIFKTPTLKVKNLLAMAGVFAFGGIVVAASIWRLHAISTAQAATHPYVDLTWLSPVIVILSCLEVDFAIICASMPIFWPIIERSLAAIFVSYEVDVTEEHIQNDYGLAYELEHTKSARQTSLRSVSGTSLEGLTGDYANKAPKFSIGPDPLNETSSRDATFQASVRTLPKPKWEI</sequence>
<evidence type="ECO:0000256" key="1">
    <source>
        <dbReference type="ARBA" id="ARBA00004141"/>
    </source>
</evidence>
<evidence type="ECO:0000259" key="7">
    <source>
        <dbReference type="Pfam" id="PF20684"/>
    </source>
</evidence>
<keyword evidence="2 6" id="KW-0812">Transmembrane</keyword>
<dbReference type="EMBL" id="ML979132">
    <property type="protein sequence ID" value="KAF1921699.1"/>
    <property type="molecule type" value="Genomic_DNA"/>
</dbReference>
<dbReference type="InterPro" id="IPR052337">
    <property type="entry name" value="SAT4-like"/>
</dbReference>
<feature type="transmembrane region" description="Helical" evidence="6">
    <location>
        <begin position="106"/>
        <end position="130"/>
    </location>
</feature>
<dbReference type="OrthoDB" id="61113at2759"/>
<gene>
    <name evidence="8" type="ORF">BDU57DRAFT_436789</name>
</gene>
<dbReference type="Pfam" id="PF20684">
    <property type="entry name" value="Fung_rhodopsin"/>
    <property type="match status" value="1"/>
</dbReference>
<accession>A0A6A5R2S4</accession>
<feature type="transmembrane region" description="Helical" evidence="6">
    <location>
        <begin position="266"/>
        <end position="292"/>
    </location>
</feature>
<dbReference type="Proteomes" id="UP000800096">
    <property type="component" value="Unassembled WGS sequence"/>
</dbReference>
<evidence type="ECO:0000256" key="6">
    <source>
        <dbReference type="SAM" id="Phobius"/>
    </source>
</evidence>
<evidence type="ECO:0000313" key="9">
    <source>
        <dbReference type="Proteomes" id="UP000800096"/>
    </source>
</evidence>
<dbReference type="PANTHER" id="PTHR33048">
    <property type="entry name" value="PTH11-LIKE INTEGRAL MEMBRANE PROTEIN (AFU_ORTHOLOGUE AFUA_5G11245)"/>
    <property type="match status" value="1"/>
</dbReference>
<dbReference type="GO" id="GO:0016020">
    <property type="term" value="C:membrane"/>
    <property type="evidence" value="ECO:0007669"/>
    <property type="project" value="UniProtKB-SubCell"/>
</dbReference>
<comment type="subcellular location">
    <subcellularLocation>
        <location evidence="1">Membrane</location>
        <topology evidence="1">Multi-pass membrane protein</topology>
    </subcellularLocation>
</comment>
<feature type="domain" description="Rhodopsin" evidence="7">
    <location>
        <begin position="48"/>
        <end position="297"/>
    </location>
</feature>
<dbReference type="AlphaFoldDB" id="A0A6A5R2S4"/>
<keyword evidence="4 6" id="KW-0472">Membrane</keyword>
<name>A0A6A5R2S4_AMPQU</name>
<feature type="transmembrane region" description="Helical" evidence="6">
    <location>
        <begin position="227"/>
        <end position="246"/>
    </location>
</feature>